<dbReference type="Proteomes" id="UP000095395">
    <property type="component" value="Unassembled WGS sequence"/>
</dbReference>
<dbReference type="EMBL" id="CYYR01000022">
    <property type="protein sequence ID" value="CUO31529.1"/>
    <property type="molecule type" value="Genomic_DNA"/>
</dbReference>
<accession>A0A174E538</accession>
<sequence>MKTFFKKFLLTLILITIFNFNPNVFTNSSLPSTCQLEDYSDAGILLRP</sequence>
<reference evidence="1 2" key="1">
    <citation type="submission" date="2015-09" db="EMBL/GenBank/DDBJ databases">
        <authorList>
            <consortium name="Pathogen Informatics"/>
        </authorList>
    </citation>
    <scope>NUCLEOTIDE SEQUENCE [LARGE SCALE GENOMIC DNA]</scope>
    <source>
        <strain evidence="1 2">2789STDY5608835</strain>
    </source>
</reference>
<proteinExistence type="predicted"/>
<dbReference type="AlphaFoldDB" id="A0A174E538"/>
<organism evidence="1 2">
    <name type="scientific">Roseburia inulinivorans</name>
    <dbReference type="NCBI Taxonomy" id="360807"/>
    <lineage>
        <taxon>Bacteria</taxon>
        <taxon>Bacillati</taxon>
        <taxon>Bacillota</taxon>
        <taxon>Clostridia</taxon>
        <taxon>Lachnospirales</taxon>
        <taxon>Lachnospiraceae</taxon>
        <taxon>Roseburia</taxon>
    </lineage>
</organism>
<evidence type="ECO:0000313" key="1">
    <source>
        <dbReference type="EMBL" id="CUO31529.1"/>
    </source>
</evidence>
<evidence type="ECO:0000313" key="2">
    <source>
        <dbReference type="Proteomes" id="UP000095395"/>
    </source>
</evidence>
<gene>
    <name evidence="1" type="ORF">ERS852392_02797</name>
</gene>
<name>A0A174E538_9FIRM</name>
<protein>
    <submittedName>
        <fullName evidence="1">Uncharacterized protein</fullName>
    </submittedName>
</protein>